<dbReference type="Gene3D" id="3.40.20.10">
    <property type="entry name" value="Severin"/>
    <property type="match status" value="3"/>
</dbReference>
<dbReference type="Pfam" id="PF00626">
    <property type="entry name" value="Gelsolin"/>
    <property type="match status" value="1"/>
</dbReference>
<evidence type="ECO:0000256" key="2">
    <source>
        <dbReference type="SAM" id="MobiDB-lite"/>
    </source>
</evidence>
<feature type="compositionally biased region" description="Basic residues" evidence="2">
    <location>
        <begin position="133"/>
        <end position="142"/>
    </location>
</feature>
<keyword evidence="1" id="KW-0677">Repeat</keyword>
<dbReference type="SMART" id="SM00262">
    <property type="entry name" value="GEL"/>
    <property type="match status" value="3"/>
</dbReference>
<dbReference type="GO" id="GO:0051015">
    <property type="term" value="F:actin filament binding"/>
    <property type="evidence" value="ECO:0007669"/>
    <property type="project" value="InterPro"/>
</dbReference>
<dbReference type="InterPro" id="IPR007122">
    <property type="entry name" value="Villin/Gelsolin"/>
</dbReference>
<name>A0A2P6ND38_9EUKA</name>
<comment type="caution">
    <text evidence="4">The sequence shown here is derived from an EMBL/GenBank/DDBJ whole genome shotgun (WGS) entry which is preliminary data.</text>
</comment>
<proteinExistence type="predicted"/>
<dbReference type="Proteomes" id="UP000241769">
    <property type="component" value="Unassembled WGS sequence"/>
</dbReference>
<sequence length="699" mass="78006">MSTASYSKFRAMLPEHEASATHLKDMKGCLSVNVIEAEGIWKDDQPASVYVRVGHGKYMHTKSVKRHRDTPPVWNQTLEWDSVTITPKHQLKFTLYKKALIGKDVHMGLGRVSTEHILANEVIERWVDLSPGKNKKRQRPKAVRPSSMQIAAPLVPSPKAPESPRSKPVSPRIVESETESSELSSSDDEYVPPVFQDNSAIPESTESSRPPSPAPPIEEEEEEPQTRSRKVSMSGPGPLFDPKLPPGTITYLDEDDDSFRHPDPDPSANYGPLSAPSDDEEVEEKPVMRWAVAAGTLRPRSGSTIKSKRTVLPNRVNRMATMRKLEKEPEDKPENVSPSVARKKLWGETMKKPRGAVGTKEVEIEATQEEKLDSTTAGWATDVYELNSEGLVHVPPEKAGYLNRNSGYVIRRKTTDVGTGKVKYTIYSWSGHKTPPDMIDLMYTKAESLRTGEYAGAIIRKQHQGLETKEFLGSFPENWINYAPFDDVAVKATRVLRIKGRKYLRVVAEAAGQPCICAGECLVLLTPDALWQWNGSQASAVNRRLANDIVRKLVTDKTGKAKPIIIDQGEEQFEFWDALGGRCLPTPADPEEDFVTDEELREERKLFKLISNGVRVHWSVLAEGGEINGQHLLNTSQCLLLDVEADIFVWLGKGAQAVAKKIAVERAKEYAERTSRTAPIIEIDEGFETEYFKVLLGVL</sequence>
<dbReference type="PANTHER" id="PTHR11977:SF51">
    <property type="entry name" value="PROTEIN FLIGHTLESS-1 HOMOLOG"/>
    <property type="match status" value="1"/>
</dbReference>
<dbReference type="InterPro" id="IPR029006">
    <property type="entry name" value="ADF-H/Gelsolin-like_dom_sf"/>
</dbReference>
<dbReference type="PANTHER" id="PTHR11977">
    <property type="entry name" value="VILLIN"/>
    <property type="match status" value="1"/>
</dbReference>
<dbReference type="InParanoid" id="A0A2P6ND38"/>
<dbReference type="AlphaFoldDB" id="A0A2P6ND38"/>
<feature type="compositionally biased region" description="Acidic residues" evidence="2">
    <location>
        <begin position="176"/>
        <end position="190"/>
    </location>
</feature>
<protein>
    <recommendedName>
        <fullName evidence="3">C2 domain-containing protein</fullName>
    </recommendedName>
</protein>
<dbReference type="SMART" id="SM00239">
    <property type="entry name" value="C2"/>
    <property type="match status" value="1"/>
</dbReference>
<dbReference type="GO" id="GO:0051014">
    <property type="term" value="P:actin filament severing"/>
    <property type="evidence" value="ECO:0007669"/>
    <property type="project" value="TreeGrafter"/>
</dbReference>
<dbReference type="GO" id="GO:0005546">
    <property type="term" value="F:phosphatidylinositol-4,5-bisphosphate binding"/>
    <property type="evidence" value="ECO:0007669"/>
    <property type="project" value="TreeGrafter"/>
</dbReference>
<dbReference type="SUPFAM" id="SSF49562">
    <property type="entry name" value="C2 domain (Calcium/lipid-binding domain, CaLB)"/>
    <property type="match status" value="1"/>
</dbReference>
<keyword evidence="5" id="KW-1185">Reference proteome</keyword>
<dbReference type="InterPro" id="IPR007123">
    <property type="entry name" value="Gelsolin-like_dom"/>
</dbReference>
<gene>
    <name evidence="4" type="ORF">PROFUN_10591</name>
</gene>
<evidence type="ECO:0000313" key="5">
    <source>
        <dbReference type="Proteomes" id="UP000241769"/>
    </source>
</evidence>
<dbReference type="InterPro" id="IPR035892">
    <property type="entry name" value="C2_domain_sf"/>
</dbReference>
<dbReference type="GO" id="GO:0015629">
    <property type="term" value="C:actin cytoskeleton"/>
    <property type="evidence" value="ECO:0007669"/>
    <property type="project" value="TreeGrafter"/>
</dbReference>
<dbReference type="GO" id="GO:0008154">
    <property type="term" value="P:actin polymerization or depolymerization"/>
    <property type="evidence" value="ECO:0007669"/>
    <property type="project" value="TreeGrafter"/>
</dbReference>
<dbReference type="InterPro" id="IPR000008">
    <property type="entry name" value="C2_dom"/>
</dbReference>
<dbReference type="GO" id="GO:0005737">
    <property type="term" value="C:cytoplasm"/>
    <property type="evidence" value="ECO:0007669"/>
    <property type="project" value="TreeGrafter"/>
</dbReference>
<dbReference type="EMBL" id="MDYQ01000116">
    <property type="protein sequence ID" value="PRP81842.1"/>
    <property type="molecule type" value="Genomic_DNA"/>
</dbReference>
<dbReference type="Pfam" id="PF00168">
    <property type="entry name" value="C2"/>
    <property type="match status" value="1"/>
</dbReference>
<feature type="domain" description="C2" evidence="3">
    <location>
        <begin position="14"/>
        <end position="127"/>
    </location>
</feature>
<accession>A0A2P6ND38</accession>
<dbReference type="CDD" id="cd00030">
    <property type="entry name" value="C2"/>
    <property type="match status" value="1"/>
</dbReference>
<evidence type="ECO:0000259" key="3">
    <source>
        <dbReference type="PROSITE" id="PS50004"/>
    </source>
</evidence>
<dbReference type="Gene3D" id="2.60.40.150">
    <property type="entry name" value="C2 domain"/>
    <property type="match status" value="1"/>
</dbReference>
<dbReference type="SUPFAM" id="SSF55753">
    <property type="entry name" value="Actin depolymerizing proteins"/>
    <property type="match status" value="3"/>
</dbReference>
<evidence type="ECO:0000313" key="4">
    <source>
        <dbReference type="EMBL" id="PRP81842.1"/>
    </source>
</evidence>
<evidence type="ECO:0000256" key="1">
    <source>
        <dbReference type="ARBA" id="ARBA00022737"/>
    </source>
</evidence>
<dbReference type="OrthoDB" id="29726at2759"/>
<reference evidence="4 5" key="1">
    <citation type="journal article" date="2018" name="Genome Biol. Evol.">
        <title>Multiple Roots of Fruiting Body Formation in Amoebozoa.</title>
        <authorList>
            <person name="Hillmann F."/>
            <person name="Forbes G."/>
            <person name="Novohradska S."/>
            <person name="Ferling I."/>
            <person name="Riege K."/>
            <person name="Groth M."/>
            <person name="Westermann M."/>
            <person name="Marz M."/>
            <person name="Spaller T."/>
            <person name="Winckler T."/>
            <person name="Schaap P."/>
            <person name="Glockner G."/>
        </authorList>
    </citation>
    <scope>NUCLEOTIDE SEQUENCE [LARGE SCALE GENOMIC DNA]</scope>
    <source>
        <strain evidence="4 5">Jena</strain>
    </source>
</reference>
<dbReference type="STRING" id="1890364.A0A2P6ND38"/>
<dbReference type="PROSITE" id="PS50004">
    <property type="entry name" value="C2"/>
    <property type="match status" value="1"/>
</dbReference>
<feature type="region of interest" description="Disordered" evidence="2">
    <location>
        <begin position="132"/>
        <end position="285"/>
    </location>
</feature>
<dbReference type="GO" id="GO:0051016">
    <property type="term" value="P:barbed-end actin filament capping"/>
    <property type="evidence" value="ECO:0007669"/>
    <property type="project" value="TreeGrafter"/>
</dbReference>
<organism evidence="4 5">
    <name type="scientific">Planoprotostelium fungivorum</name>
    <dbReference type="NCBI Taxonomy" id="1890364"/>
    <lineage>
        <taxon>Eukaryota</taxon>
        <taxon>Amoebozoa</taxon>
        <taxon>Evosea</taxon>
        <taxon>Variosea</taxon>
        <taxon>Cavosteliida</taxon>
        <taxon>Cavosteliaceae</taxon>
        <taxon>Planoprotostelium</taxon>
    </lineage>
</organism>